<accession>A0A5D6W0F8</accession>
<dbReference type="GO" id="GO:0016530">
    <property type="term" value="F:metallochaperone activity"/>
    <property type="evidence" value="ECO:0007669"/>
    <property type="project" value="TreeGrafter"/>
</dbReference>
<dbReference type="OrthoDB" id="5296272at2"/>
<sequence length="174" mass="20233">MQEYKETLALAAYLLDYPDAKWWESLADARQTAEQSPHQQSREELLAVIDYIEDMGQKEYEEWYVRVFEFSANTNLYLTMHNRTDFGRQAKDMLEFKRLFLENGYDTNKELPDFLPAVLELTASLPRERASSVLKVAAPKVELLRSRFTEAKLAHTFLLDVILTTAEELESETA</sequence>
<keyword evidence="3" id="KW-1185">Reference proteome</keyword>
<dbReference type="AlphaFoldDB" id="A0A5D6W0F8"/>
<reference evidence="2 3" key="1">
    <citation type="submission" date="2019-08" db="EMBL/GenBank/DDBJ databases">
        <title>Selenomonas sp. mPRGC5 and Selenomonas sp. mPRGC8 isolated from ruminal fluid of dairy goat (Capra hircus).</title>
        <authorList>
            <person name="Poothong S."/>
            <person name="Nuengjamnong C."/>
            <person name="Tanasupawat S."/>
        </authorList>
    </citation>
    <scope>NUCLEOTIDE SEQUENCE [LARGE SCALE GENOMIC DNA]</scope>
    <source>
        <strain evidence="3">mPRGC5</strain>
    </source>
</reference>
<gene>
    <name evidence="2" type="primary">narJ</name>
    <name evidence="2" type="ORF">FZ040_08970</name>
</gene>
<evidence type="ECO:0000313" key="2">
    <source>
        <dbReference type="EMBL" id="TYZ21911.1"/>
    </source>
</evidence>
<dbReference type="NCBIfam" id="TIGR00684">
    <property type="entry name" value="narJ"/>
    <property type="match status" value="1"/>
</dbReference>
<name>A0A5D6W0F8_9FIRM</name>
<dbReference type="GO" id="GO:0042128">
    <property type="term" value="P:nitrate assimilation"/>
    <property type="evidence" value="ECO:0007669"/>
    <property type="project" value="UniProtKB-KW"/>
</dbReference>
<dbReference type="PANTHER" id="PTHR43680:SF2">
    <property type="entry name" value="NITRATE REDUCTASE MOLYBDENUM COFACTOR ASSEMBLY CHAPERONE NARJ"/>
    <property type="match status" value="1"/>
</dbReference>
<dbReference type="SUPFAM" id="SSF89155">
    <property type="entry name" value="TorD-like"/>
    <property type="match status" value="1"/>
</dbReference>
<dbReference type="GO" id="GO:0051082">
    <property type="term" value="F:unfolded protein binding"/>
    <property type="evidence" value="ECO:0007669"/>
    <property type="project" value="InterPro"/>
</dbReference>
<comment type="caution">
    <text evidence="2">The sequence shown here is derived from an EMBL/GenBank/DDBJ whole genome shotgun (WGS) entry which is preliminary data.</text>
</comment>
<organism evidence="2 3">
    <name type="scientific">Selenomonas ruminis</name>
    <dbReference type="NCBI Taxonomy" id="2593411"/>
    <lineage>
        <taxon>Bacteria</taxon>
        <taxon>Bacillati</taxon>
        <taxon>Bacillota</taxon>
        <taxon>Negativicutes</taxon>
        <taxon>Selenomonadales</taxon>
        <taxon>Selenomonadaceae</taxon>
        <taxon>Selenomonas</taxon>
    </lineage>
</organism>
<evidence type="ECO:0000313" key="3">
    <source>
        <dbReference type="Proteomes" id="UP000323646"/>
    </source>
</evidence>
<dbReference type="InterPro" id="IPR003765">
    <property type="entry name" value="NO3_reductase_chaperone_NarJ"/>
</dbReference>
<dbReference type="Pfam" id="PF02613">
    <property type="entry name" value="Nitrate_red_del"/>
    <property type="match status" value="1"/>
</dbReference>
<dbReference type="RefSeq" id="WP_149171685.1">
    <property type="nucleotide sequence ID" value="NZ_VTOY01000007.1"/>
</dbReference>
<dbReference type="InterPro" id="IPR036411">
    <property type="entry name" value="TorD-like_sf"/>
</dbReference>
<dbReference type="InterPro" id="IPR020945">
    <property type="entry name" value="DMSO/NO3_reduct_chaperone"/>
</dbReference>
<dbReference type="PANTHER" id="PTHR43680">
    <property type="entry name" value="NITRATE REDUCTASE MOLYBDENUM COFACTOR ASSEMBLY CHAPERONE"/>
    <property type="match status" value="1"/>
</dbReference>
<protein>
    <submittedName>
        <fullName evidence="2">Nitrate reductase molybdenum cofactor assembly chaperone</fullName>
    </submittedName>
</protein>
<dbReference type="Proteomes" id="UP000323646">
    <property type="component" value="Unassembled WGS sequence"/>
</dbReference>
<proteinExistence type="predicted"/>
<dbReference type="GO" id="GO:0051131">
    <property type="term" value="P:chaperone-mediated protein complex assembly"/>
    <property type="evidence" value="ECO:0007669"/>
    <property type="project" value="InterPro"/>
</dbReference>
<keyword evidence="1" id="KW-0534">Nitrate assimilation</keyword>
<dbReference type="EMBL" id="VTOY01000007">
    <property type="protein sequence ID" value="TYZ21911.1"/>
    <property type="molecule type" value="Genomic_DNA"/>
</dbReference>
<evidence type="ECO:0000256" key="1">
    <source>
        <dbReference type="ARBA" id="ARBA00023063"/>
    </source>
</evidence>